<dbReference type="PANTHER" id="PTHR44196:SF1">
    <property type="entry name" value="DEHYDROGENASE_REDUCTASE SDR FAMILY MEMBER 7B"/>
    <property type="match status" value="1"/>
</dbReference>
<keyword evidence="8" id="KW-1185">Reference proteome</keyword>
<reference evidence="5 7" key="1">
    <citation type="submission" date="2011-05" db="EMBL/GenBank/DDBJ databases">
        <authorList>
            <person name="Muzny D."/>
            <person name="Qin X."/>
            <person name="Deng J."/>
            <person name="Jiang H."/>
            <person name="Liu Y."/>
            <person name="Qu J."/>
            <person name="Song X.-Z."/>
            <person name="Zhang L."/>
            <person name="Thornton R."/>
            <person name="Coyle M."/>
            <person name="Francisco L."/>
            <person name="Jackson L."/>
            <person name="Javaid M."/>
            <person name="Korchina V."/>
            <person name="Kovar C."/>
            <person name="Mata R."/>
            <person name="Mathew T."/>
            <person name="Ngo R."/>
            <person name="Nguyen L."/>
            <person name="Nguyen N."/>
            <person name="Okwuonu G."/>
            <person name="Ongeri F."/>
            <person name="Pham C."/>
            <person name="Simmons D."/>
            <person name="Wilczek-Boney K."/>
            <person name="Hale W."/>
            <person name="Jakkamsetti A."/>
            <person name="Pham P."/>
            <person name="Ruth R."/>
            <person name="San Lucas F."/>
            <person name="Warren J."/>
            <person name="Zhang J."/>
            <person name="Zhao Z."/>
            <person name="Zhou C."/>
            <person name="Zhu D."/>
            <person name="Lee S."/>
            <person name="Bess C."/>
            <person name="Blankenburg K."/>
            <person name="Forbes L."/>
            <person name="Fu Q."/>
            <person name="Gubbala S."/>
            <person name="Hirani K."/>
            <person name="Jayaseelan J.C."/>
            <person name="Lara F."/>
            <person name="Munidasa M."/>
            <person name="Palculict T."/>
            <person name="Patil S."/>
            <person name="Pu L.-L."/>
            <person name="Saada N."/>
            <person name="Tang L."/>
            <person name="Weissenberger G."/>
            <person name="Zhu Y."/>
            <person name="Hemphill L."/>
            <person name="Shang Y."/>
            <person name="Youmans B."/>
            <person name="Ayvaz T."/>
            <person name="Ross M."/>
            <person name="Santibanez J."/>
            <person name="Aqrawi P."/>
            <person name="Gross S."/>
            <person name="Joshi V."/>
            <person name="Fowler G."/>
            <person name="Nazareth L."/>
            <person name="Reid J."/>
            <person name="Worley K."/>
            <person name="Petrosino J."/>
            <person name="Highlander S."/>
            <person name="Gibbs R."/>
        </authorList>
    </citation>
    <scope>NUCLEOTIDE SEQUENCE [LARGE SCALE GENOMIC DNA]</scope>
    <source>
        <strain evidence="5 7">ATCC 33926</strain>
    </source>
</reference>
<organism evidence="5 7">
    <name type="scientific">Neisseria macacae ATCC 33926</name>
    <dbReference type="NCBI Taxonomy" id="997348"/>
    <lineage>
        <taxon>Bacteria</taxon>
        <taxon>Pseudomonadati</taxon>
        <taxon>Pseudomonadota</taxon>
        <taxon>Betaproteobacteria</taxon>
        <taxon>Neisseriales</taxon>
        <taxon>Neisseriaceae</taxon>
        <taxon>Neisseria</taxon>
    </lineage>
</organism>
<dbReference type="GO" id="GO:0016020">
    <property type="term" value="C:membrane"/>
    <property type="evidence" value="ECO:0007669"/>
    <property type="project" value="TreeGrafter"/>
</dbReference>
<evidence type="ECO:0000256" key="3">
    <source>
        <dbReference type="RuleBase" id="RU000363"/>
    </source>
</evidence>
<dbReference type="EMBL" id="AFQE01000117">
    <property type="protein sequence ID" value="EGQ75509.1"/>
    <property type="molecule type" value="Genomic_DNA"/>
</dbReference>
<proteinExistence type="inferred from homology"/>
<dbReference type="InterPro" id="IPR057326">
    <property type="entry name" value="KR_dom"/>
</dbReference>
<dbReference type="PRINTS" id="PR00081">
    <property type="entry name" value="GDHRDH"/>
</dbReference>
<name>A0AA36UHC8_9NEIS</name>
<dbReference type="Pfam" id="PF00106">
    <property type="entry name" value="adh_short"/>
    <property type="match status" value="1"/>
</dbReference>
<comment type="similarity">
    <text evidence="1 3">Belongs to the short-chain dehydrogenases/reductases (SDR) family.</text>
</comment>
<gene>
    <name evidence="5" type="ORF">HMPREF9418_2408</name>
    <name evidence="6" type="ORF">MON40_00625</name>
</gene>
<dbReference type="SMART" id="SM00822">
    <property type="entry name" value="PKS_KR"/>
    <property type="match status" value="1"/>
</dbReference>
<dbReference type="InterPro" id="IPR020904">
    <property type="entry name" value="Sc_DH/Rdtase_CS"/>
</dbReference>
<dbReference type="RefSeq" id="WP_003779684.1">
    <property type="nucleotide sequence ID" value="NZ_CP094241.1"/>
</dbReference>
<feature type="domain" description="Ketoreductase" evidence="4">
    <location>
        <begin position="6"/>
        <end position="188"/>
    </location>
</feature>
<evidence type="ECO:0000256" key="2">
    <source>
        <dbReference type="ARBA" id="ARBA00023002"/>
    </source>
</evidence>
<dbReference type="Proteomes" id="UP000829455">
    <property type="component" value="Chromosome"/>
</dbReference>
<dbReference type="PRINTS" id="PR00080">
    <property type="entry name" value="SDRFAMILY"/>
</dbReference>
<evidence type="ECO:0000313" key="6">
    <source>
        <dbReference type="EMBL" id="UNV85073.1"/>
    </source>
</evidence>
<dbReference type="AlphaFoldDB" id="A0AA36UHC8"/>
<evidence type="ECO:0000313" key="8">
    <source>
        <dbReference type="Proteomes" id="UP000829455"/>
    </source>
</evidence>
<dbReference type="GO" id="GO:0004316">
    <property type="term" value="F:3-oxoacyl-[acyl-carrier-protein] reductase (NADPH) activity"/>
    <property type="evidence" value="ECO:0007669"/>
    <property type="project" value="UniProtKB-EC"/>
</dbReference>
<dbReference type="EC" id="1.1.1.100" evidence="5"/>
<reference evidence="6 8" key="2">
    <citation type="submission" date="2022-03" db="EMBL/GenBank/DDBJ databases">
        <title>Genome sequencing of Neisseria macacae.</title>
        <authorList>
            <person name="Baek M.-G."/>
        </authorList>
    </citation>
    <scope>NUCLEOTIDE SEQUENCE [LARGE SCALE GENOMIC DNA]</scope>
    <source>
        <strain evidence="6 8">ATCC 33926</strain>
    </source>
</reference>
<evidence type="ECO:0000256" key="1">
    <source>
        <dbReference type="ARBA" id="ARBA00006484"/>
    </source>
</evidence>
<sequence>MIPTQHTVLITGGATGIGFALAKKFHAAGNRVILVGRREDALRQAVEQLSGEQLSGSLHDNGARCGYAVADVSQAEDRARLAAQFPETSILINNAGIQFTKRLDEQTDDEIAQEIAVNLTAPVQLTRAFLPMLAGKPQAAVINVSSGLAVVPKETCAVYCATKAALHSFSQVLRWQLENSGIRVFEILPPMVATPMYKGKGHAHLKISPDELADEFWRDFERNRFESMIGKTKWLYWINRLSARLGQRIMRKGL</sequence>
<dbReference type="Gene3D" id="3.40.50.720">
    <property type="entry name" value="NAD(P)-binding Rossmann-like Domain"/>
    <property type="match status" value="1"/>
</dbReference>
<evidence type="ECO:0000313" key="5">
    <source>
        <dbReference type="EMBL" id="EGQ75509.1"/>
    </source>
</evidence>
<evidence type="ECO:0000259" key="4">
    <source>
        <dbReference type="SMART" id="SM00822"/>
    </source>
</evidence>
<dbReference type="EMBL" id="CP094241">
    <property type="protein sequence ID" value="UNV85073.1"/>
    <property type="molecule type" value="Genomic_DNA"/>
</dbReference>
<dbReference type="InterPro" id="IPR036291">
    <property type="entry name" value="NAD(P)-bd_dom_sf"/>
</dbReference>
<dbReference type="Proteomes" id="UP000004982">
    <property type="component" value="Unassembled WGS sequence"/>
</dbReference>
<protein>
    <submittedName>
        <fullName evidence="6">SDR family NAD(P)-dependent oxidoreductase</fullName>
    </submittedName>
    <submittedName>
        <fullName evidence="5">Short-chain dehydrogenase/reductase family oxidoreductase</fullName>
        <ecNumber evidence="5">1.1.1.100</ecNumber>
    </submittedName>
</protein>
<evidence type="ECO:0000313" key="7">
    <source>
        <dbReference type="Proteomes" id="UP000004982"/>
    </source>
</evidence>
<dbReference type="InterPro" id="IPR002347">
    <property type="entry name" value="SDR_fam"/>
</dbReference>
<accession>A0AA36UHC8</accession>
<dbReference type="SUPFAM" id="SSF51735">
    <property type="entry name" value="NAD(P)-binding Rossmann-fold domains"/>
    <property type="match status" value="1"/>
</dbReference>
<dbReference type="PANTHER" id="PTHR44196">
    <property type="entry name" value="DEHYDROGENASE/REDUCTASE SDR FAMILY MEMBER 7B"/>
    <property type="match status" value="1"/>
</dbReference>
<keyword evidence="2 5" id="KW-0560">Oxidoreductase</keyword>
<dbReference type="PROSITE" id="PS00061">
    <property type="entry name" value="ADH_SHORT"/>
    <property type="match status" value="1"/>
</dbReference>